<keyword evidence="1" id="KW-0812">Transmembrane</keyword>
<proteinExistence type="predicted"/>
<protein>
    <recommendedName>
        <fullName evidence="2">YrhK domain-containing protein</fullName>
    </recommendedName>
</protein>
<reference evidence="4" key="1">
    <citation type="journal article" date="2019" name="Int. J. Syst. Evol. Microbiol.">
        <title>The Global Catalogue of Microorganisms (GCM) 10K type strain sequencing project: providing services to taxonomists for standard genome sequencing and annotation.</title>
        <authorList>
            <consortium name="The Broad Institute Genomics Platform"/>
            <consortium name="The Broad Institute Genome Sequencing Center for Infectious Disease"/>
            <person name="Wu L."/>
            <person name="Ma J."/>
        </authorList>
    </citation>
    <scope>NUCLEOTIDE SEQUENCE [LARGE SCALE GENOMIC DNA]</scope>
    <source>
        <strain evidence="4">JCM 17979</strain>
    </source>
</reference>
<evidence type="ECO:0000259" key="2">
    <source>
        <dbReference type="Pfam" id="PF14145"/>
    </source>
</evidence>
<comment type="caution">
    <text evidence="3">The sequence shown here is derived from an EMBL/GenBank/DDBJ whole genome shotgun (WGS) entry which is preliminary data.</text>
</comment>
<dbReference type="RefSeq" id="WP_345414570.1">
    <property type="nucleotide sequence ID" value="NZ_BAABHO010000016.1"/>
</dbReference>
<accession>A0ABP9B2L7</accession>
<organism evidence="3 4">
    <name type="scientific">Actinomycetospora chlora</name>
    <dbReference type="NCBI Taxonomy" id="663608"/>
    <lineage>
        <taxon>Bacteria</taxon>
        <taxon>Bacillati</taxon>
        <taxon>Actinomycetota</taxon>
        <taxon>Actinomycetes</taxon>
        <taxon>Pseudonocardiales</taxon>
        <taxon>Pseudonocardiaceae</taxon>
        <taxon>Actinomycetospora</taxon>
    </lineage>
</organism>
<evidence type="ECO:0000256" key="1">
    <source>
        <dbReference type="SAM" id="Phobius"/>
    </source>
</evidence>
<feature type="transmembrane region" description="Helical" evidence="1">
    <location>
        <begin position="21"/>
        <end position="40"/>
    </location>
</feature>
<keyword evidence="1" id="KW-1133">Transmembrane helix</keyword>
<dbReference type="Pfam" id="PF14145">
    <property type="entry name" value="YrhK"/>
    <property type="match status" value="1"/>
</dbReference>
<dbReference type="InterPro" id="IPR025424">
    <property type="entry name" value="YrhK_domain"/>
</dbReference>
<name>A0ABP9B2L7_9PSEU</name>
<feature type="transmembrane region" description="Helical" evidence="1">
    <location>
        <begin position="46"/>
        <end position="64"/>
    </location>
</feature>
<keyword evidence="4" id="KW-1185">Reference proteome</keyword>
<evidence type="ECO:0000313" key="3">
    <source>
        <dbReference type="EMBL" id="GAA4788782.1"/>
    </source>
</evidence>
<feature type="domain" description="YrhK" evidence="2">
    <location>
        <begin position="14"/>
        <end position="68"/>
    </location>
</feature>
<keyword evidence="1" id="KW-0472">Membrane</keyword>
<dbReference type="EMBL" id="BAABHO010000016">
    <property type="protein sequence ID" value="GAA4788782.1"/>
    <property type="molecule type" value="Genomic_DNA"/>
</dbReference>
<evidence type="ECO:0000313" key="4">
    <source>
        <dbReference type="Proteomes" id="UP001500928"/>
    </source>
</evidence>
<dbReference type="Proteomes" id="UP001500928">
    <property type="component" value="Unassembled WGS sequence"/>
</dbReference>
<sequence length="92" mass="10448">MTLHLGRDELVIRRRYEALSIVNDILIGLWFTIGSFLFFSESTTTAGTWLFVVGSIELLIRPLIRMTRVVHLRRRTGATTGEAIAHESGQDF</sequence>
<gene>
    <name evidence="3" type="ORF">GCM10023200_24210</name>
</gene>